<feature type="domain" description="HigA2-like helix-turn-helix" evidence="1">
    <location>
        <begin position="11"/>
        <end position="81"/>
    </location>
</feature>
<dbReference type="InterPro" id="IPR039554">
    <property type="entry name" value="HigA2-like_HTH"/>
</dbReference>
<reference evidence="2 3" key="1">
    <citation type="submission" date="2016-10" db="EMBL/GenBank/DDBJ databases">
        <authorList>
            <person name="de Groot N.N."/>
        </authorList>
    </citation>
    <scope>NUCLEOTIDE SEQUENCE [LARGE SCALE GENOMIC DNA]</scope>
    <source>
        <strain evidence="2 3">DSM 14789</strain>
    </source>
</reference>
<sequence>MIEIEQGSTNVYADIGFPDADEMFIKAQLVTKIGDIIKQRRLTQTQASVIMGIAQSRLSDLLRGRFRDISEGEILEYLAHLER</sequence>
<dbReference type="Pfam" id="PF13744">
    <property type="entry name" value="HTH_37"/>
    <property type="match status" value="1"/>
</dbReference>
<dbReference type="STRING" id="119000.SAMN05661010_01119"/>
<proteinExistence type="predicted"/>
<dbReference type="AlphaFoldDB" id="A0A1G9IB11"/>
<evidence type="ECO:0000259" key="1">
    <source>
        <dbReference type="Pfam" id="PF13744"/>
    </source>
</evidence>
<protein>
    <submittedName>
        <fullName evidence="2">Predicted DNA-binding protein, contains XRE-type HTH domain</fullName>
    </submittedName>
</protein>
<keyword evidence="3" id="KW-1185">Reference proteome</keyword>
<dbReference type="GO" id="GO:0003677">
    <property type="term" value="F:DNA binding"/>
    <property type="evidence" value="ECO:0007669"/>
    <property type="project" value="UniProtKB-KW"/>
</dbReference>
<keyword evidence="2" id="KW-0238">DNA-binding</keyword>
<organism evidence="2 3">
    <name type="scientific">Modicisalibacter muralis</name>
    <dbReference type="NCBI Taxonomy" id="119000"/>
    <lineage>
        <taxon>Bacteria</taxon>
        <taxon>Pseudomonadati</taxon>
        <taxon>Pseudomonadota</taxon>
        <taxon>Gammaproteobacteria</taxon>
        <taxon>Oceanospirillales</taxon>
        <taxon>Halomonadaceae</taxon>
        <taxon>Modicisalibacter</taxon>
    </lineage>
</organism>
<dbReference type="InterPro" id="IPR001387">
    <property type="entry name" value="Cro/C1-type_HTH"/>
</dbReference>
<dbReference type="RefSeq" id="WP_089726947.1">
    <property type="nucleotide sequence ID" value="NZ_FNGI01000002.1"/>
</dbReference>
<dbReference type="CDD" id="cd00093">
    <property type="entry name" value="HTH_XRE"/>
    <property type="match status" value="1"/>
</dbReference>
<dbReference type="OrthoDB" id="129377at2"/>
<accession>A0A1G9IB11</accession>
<dbReference type="Proteomes" id="UP000198654">
    <property type="component" value="Unassembled WGS sequence"/>
</dbReference>
<dbReference type="InterPro" id="IPR010982">
    <property type="entry name" value="Lambda_DNA-bd_dom_sf"/>
</dbReference>
<evidence type="ECO:0000313" key="2">
    <source>
        <dbReference type="EMBL" id="SDL22399.1"/>
    </source>
</evidence>
<dbReference type="Gene3D" id="1.10.260.40">
    <property type="entry name" value="lambda repressor-like DNA-binding domains"/>
    <property type="match status" value="1"/>
</dbReference>
<dbReference type="EMBL" id="FNGI01000002">
    <property type="protein sequence ID" value="SDL22399.1"/>
    <property type="molecule type" value="Genomic_DNA"/>
</dbReference>
<evidence type="ECO:0000313" key="3">
    <source>
        <dbReference type="Proteomes" id="UP000198654"/>
    </source>
</evidence>
<gene>
    <name evidence="2" type="ORF">SAMN05661010_01119</name>
</gene>
<dbReference type="SUPFAM" id="SSF47413">
    <property type="entry name" value="lambda repressor-like DNA-binding domains"/>
    <property type="match status" value="1"/>
</dbReference>
<name>A0A1G9IB11_9GAMM</name>